<evidence type="ECO:0000313" key="19">
    <source>
        <dbReference type="Proteomes" id="UP000011115"/>
    </source>
</evidence>
<keyword evidence="13" id="KW-0472">Membrane</keyword>
<evidence type="ECO:0000256" key="6">
    <source>
        <dbReference type="ARBA" id="ARBA00022614"/>
    </source>
</evidence>
<keyword evidence="9" id="KW-0547">Nucleotide-binding</keyword>
<evidence type="ECO:0000256" key="4">
    <source>
        <dbReference type="ARBA" id="ARBA00008894"/>
    </source>
</evidence>
<evidence type="ECO:0000259" key="17">
    <source>
        <dbReference type="Pfam" id="PF23598"/>
    </source>
</evidence>
<dbReference type="OMA" id="WHEVAQS"/>
<gene>
    <name evidence="18" type="primary">LOC102604806</name>
</gene>
<feature type="coiled-coil region" evidence="14">
    <location>
        <begin position="114"/>
        <end position="214"/>
    </location>
</feature>
<feature type="domain" description="Disease resistance R13L4/SHOC-2-like LRR" evidence="17">
    <location>
        <begin position="643"/>
        <end position="935"/>
    </location>
</feature>
<feature type="coiled-coil region" evidence="14">
    <location>
        <begin position="43"/>
        <end position="70"/>
    </location>
</feature>
<sequence>MAVYAAVTSLMGTVHLISQSSLDLQEGNKEHLESLYDKVGSLLEFLDNSDNELQKKVKDLANEVEDEVESEMAVYAAVTSLMGTMHLLSQSSLDLQEGNKKHLKSLYDKFGSLLEILDNSDNELQKKVKDLANEVEDEVKPQVVRIMEKKEANERLRKILEQAIKDIANEVEDEVESQALRIMEKEEHIRTEANKRLLIILKQAIEDIDSVKEELSKPRKNNKLQAGNGSVGGTCSPRSLVSTLENDMVGHSDEQDMVGHSDEQDMVGHSDEQERVRGELTGDSSQLEVISITGMGGIGKSTFAKKMFSDPSIVGFFNVCGWITVSKDYSLKKMLLSLLQDAIGVNEQLDEKPDDELADCLQKSLKKRRYLIVVDDIWSIEAWEDIRQWFPEHNNRSRILLTTRITEVARDASSPKKPFQMRFLDPDESWNLFCQKAFGKNDCPAEFENVGKVIAGNCNGLPLMISVVAGSLSSEKMLRKWHEVAQSVSSLVNLDEYQRCSGVLALSYNHLPSHLKACFLYFGVFKKASEISVENLIRLWMAEGLFKLRGIGELEKEASSLLHDLIDKSLIVACKHSLDGKIKTCRIHDLLHDLCLSESESENLLYVSNPPTNVRQHRRWVSFHQKPMQDYFPLPFPTYGKTRSLHFLEVKPSYFRYELGLDRFKLLRVLDLLGLGLIHFPKGLSNLVSLRYLRAGFISGYLPIYKLQNLQFLSFRDVYKYTPVDLCLPDGTWKMSQLRHLDSAFFYLCPPPKVSGNKYRVLEHLQSVHGLRPECCTKEMFEGIKKVKKLGICGRASHFKDAPKKFLNNLIYLPELEALRISLYDRSSSDFLLRQPVPCVGSFPPNLKKLTLQGTRLLWSQLTVISKLPNLEVLKLKALKLFGNELGETAWEVSKIEFPKLKFLLIEKKGLEYWTAEDDSFPCLERVIIKNCPSLQKIPQGFADSMTLQLIELRGCSTSLVNFAREIQEEQQQRLGNNILQVYAYDIITEAGDRSYFGLLKNWLRKMIVSLCENEF</sequence>
<name>M1BKW6_SOLTU</name>
<dbReference type="ExpressionAtlas" id="M1BKW6">
    <property type="expression patterns" value="baseline and differential"/>
</dbReference>
<dbReference type="AlphaFoldDB" id="M1BKW6"/>
<dbReference type="InterPro" id="IPR055414">
    <property type="entry name" value="LRR_R13L4/SHOC2-like"/>
</dbReference>
<evidence type="ECO:0000256" key="8">
    <source>
        <dbReference type="ARBA" id="ARBA00022737"/>
    </source>
</evidence>
<dbReference type="PANTHER" id="PTHR23155">
    <property type="entry name" value="DISEASE RESISTANCE PROTEIN RP"/>
    <property type="match status" value="1"/>
</dbReference>
<keyword evidence="19" id="KW-1185">Reference proteome</keyword>
<dbReference type="Gene3D" id="3.80.10.10">
    <property type="entry name" value="Ribonuclease Inhibitor"/>
    <property type="match status" value="1"/>
</dbReference>
<dbReference type="InterPro" id="IPR044974">
    <property type="entry name" value="Disease_R_plants"/>
</dbReference>
<comment type="function">
    <text evidence="1">Confers resistance to late blight (Phytophthora infestans) races carrying the avirulence gene Avr1. Resistance proteins guard the plant against pathogens that contain an appropriate avirulence protein via an indirect interaction with this avirulence protein. That triggers a defense system including the hypersensitive response, which restricts the pathogen growth.</text>
</comment>
<dbReference type="Proteomes" id="UP000011115">
    <property type="component" value="Unassembled WGS sequence"/>
</dbReference>
<keyword evidence="8" id="KW-0677">Repeat</keyword>
<reference evidence="19" key="1">
    <citation type="journal article" date="2011" name="Nature">
        <title>Genome sequence and analysis of the tuber crop potato.</title>
        <authorList>
            <consortium name="The Potato Genome Sequencing Consortium"/>
        </authorList>
    </citation>
    <scope>NUCLEOTIDE SEQUENCE [LARGE SCALE GENOMIC DNA]</scope>
    <source>
        <strain evidence="19">cv. DM1-3 516 R44</strain>
    </source>
</reference>
<dbReference type="InterPro" id="IPR002182">
    <property type="entry name" value="NB-ARC"/>
</dbReference>
<dbReference type="SMR" id="M1BKW6"/>
<dbReference type="Gramene" id="PGSC0003DMT400047510">
    <property type="protein sequence ID" value="PGSC0003DMT400047510"/>
    <property type="gene ID" value="PGSC0003DMG400018464"/>
</dbReference>
<dbReference type="GO" id="GO:0005737">
    <property type="term" value="C:cytoplasm"/>
    <property type="evidence" value="ECO:0007669"/>
    <property type="project" value="UniProtKB-SubCell"/>
</dbReference>
<dbReference type="Gene3D" id="1.10.10.10">
    <property type="entry name" value="Winged helix-like DNA-binding domain superfamily/Winged helix DNA-binding domain"/>
    <property type="match status" value="1"/>
</dbReference>
<evidence type="ECO:0000256" key="1">
    <source>
        <dbReference type="ARBA" id="ARBA00002074"/>
    </source>
</evidence>
<dbReference type="GO" id="GO:0005524">
    <property type="term" value="F:ATP binding"/>
    <property type="evidence" value="ECO:0007669"/>
    <property type="project" value="UniProtKB-KW"/>
</dbReference>
<comment type="similarity">
    <text evidence="4">Belongs to the disease resistance NB-LRR family.</text>
</comment>
<protein>
    <submittedName>
        <fullName evidence="18">Disease resistance protein</fullName>
    </submittedName>
</protein>
<keyword evidence="6" id="KW-0433">Leucine-rich repeat</keyword>
<evidence type="ECO:0000256" key="7">
    <source>
        <dbReference type="ARBA" id="ARBA00022667"/>
    </source>
</evidence>
<keyword evidence="7" id="KW-0381">Hypersensitive response</keyword>
<evidence type="ECO:0000256" key="13">
    <source>
        <dbReference type="ARBA" id="ARBA00023136"/>
    </source>
</evidence>
<evidence type="ECO:0000256" key="5">
    <source>
        <dbReference type="ARBA" id="ARBA00022490"/>
    </source>
</evidence>
<dbReference type="PaxDb" id="4113-PGSC0003DMT400047510"/>
<dbReference type="Gene3D" id="1.10.8.430">
    <property type="entry name" value="Helical domain of apoptotic protease-activating factors"/>
    <property type="match status" value="1"/>
</dbReference>
<dbReference type="FunFam" id="1.10.10.10:FF:000322">
    <property type="entry name" value="Probable disease resistance protein At1g63360"/>
    <property type="match status" value="1"/>
</dbReference>
<dbReference type="eggNOG" id="KOG4658">
    <property type="taxonomic scope" value="Eukaryota"/>
</dbReference>
<dbReference type="GO" id="GO:0043531">
    <property type="term" value="F:ADP binding"/>
    <property type="evidence" value="ECO:0007669"/>
    <property type="project" value="InterPro"/>
</dbReference>
<proteinExistence type="inferred from homology"/>
<dbReference type="Pfam" id="PF23598">
    <property type="entry name" value="LRR_14"/>
    <property type="match status" value="1"/>
</dbReference>
<evidence type="ECO:0000259" key="16">
    <source>
        <dbReference type="Pfam" id="PF23559"/>
    </source>
</evidence>
<dbReference type="InterPro" id="IPR058922">
    <property type="entry name" value="WHD_DRP"/>
</dbReference>
<keyword evidence="12 14" id="KW-0175">Coiled coil</keyword>
<organism evidence="18 19">
    <name type="scientific">Solanum tuberosum</name>
    <name type="common">Potato</name>
    <dbReference type="NCBI Taxonomy" id="4113"/>
    <lineage>
        <taxon>Eukaryota</taxon>
        <taxon>Viridiplantae</taxon>
        <taxon>Streptophyta</taxon>
        <taxon>Embryophyta</taxon>
        <taxon>Tracheophyta</taxon>
        <taxon>Spermatophyta</taxon>
        <taxon>Magnoliopsida</taxon>
        <taxon>eudicotyledons</taxon>
        <taxon>Gunneridae</taxon>
        <taxon>Pentapetalae</taxon>
        <taxon>asterids</taxon>
        <taxon>lamiids</taxon>
        <taxon>Solanales</taxon>
        <taxon>Solanaceae</taxon>
        <taxon>Solanoideae</taxon>
        <taxon>Solaneae</taxon>
        <taxon>Solanum</taxon>
    </lineage>
</organism>
<dbReference type="GeneID" id="102604806"/>
<evidence type="ECO:0000256" key="14">
    <source>
        <dbReference type="SAM" id="Coils"/>
    </source>
</evidence>
<evidence type="ECO:0000256" key="2">
    <source>
        <dbReference type="ARBA" id="ARBA00004170"/>
    </source>
</evidence>
<dbReference type="SUPFAM" id="SSF52540">
    <property type="entry name" value="P-loop containing nucleoside triphosphate hydrolases"/>
    <property type="match status" value="1"/>
</dbReference>
<dbReference type="InterPro" id="IPR032675">
    <property type="entry name" value="LRR_dom_sf"/>
</dbReference>
<dbReference type="InParanoid" id="M1BKW6"/>
<dbReference type="GO" id="GO:0016020">
    <property type="term" value="C:membrane"/>
    <property type="evidence" value="ECO:0007669"/>
    <property type="project" value="UniProtKB-SubCell"/>
</dbReference>
<keyword evidence="5" id="KW-0963">Cytoplasm</keyword>
<evidence type="ECO:0000256" key="12">
    <source>
        <dbReference type="ARBA" id="ARBA00023054"/>
    </source>
</evidence>
<keyword evidence="10" id="KW-0611">Plant defense</keyword>
<keyword evidence="11" id="KW-0067">ATP-binding</keyword>
<dbReference type="Pfam" id="PF00931">
    <property type="entry name" value="NB-ARC"/>
    <property type="match status" value="1"/>
</dbReference>
<dbReference type="InterPro" id="IPR027417">
    <property type="entry name" value="P-loop_NTPase"/>
</dbReference>
<dbReference type="GO" id="GO:0051607">
    <property type="term" value="P:defense response to virus"/>
    <property type="evidence" value="ECO:0007669"/>
    <property type="project" value="UniProtKB-ARBA"/>
</dbReference>
<evidence type="ECO:0000256" key="9">
    <source>
        <dbReference type="ARBA" id="ARBA00022741"/>
    </source>
</evidence>
<feature type="domain" description="Disease resistance protein winged helix" evidence="16">
    <location>
        <begin position="524"/>
        <end position="595"/>
    </location>
</feature>
<evidence type="ECO:0000256" key="11">
    <source>
        <dbReference type="ARBA" id="ARBA00022840"/>
    </source>
</evidence>
<dbReference type="GO" id="GO:0009626">
    <property type="term" value="P:plant-type hypersensitive response"/>
    <property type="evidence" value="ECO:0007669"/>
    <property type="project" value="UniProtKB-KW"/>
</dbReference>
<dbReference type="EnsemblPlants" id="PGSC0003DMT400047510">
    <property type="protein sequence ID" value="PGSC0003DMT400047510"/>
    <property type="gene ID" value="PGSC0003DMG400018464"/>
</dbReference>
<dbReference type="SUPFAM" id="SSF52058">
    <property type="entry name" value="L domain-like"/>
    <property type="match status" value="1"/>
</dbReference>
<evidence type="ECO:0000256" key="3">
    <source>
        <dbReference type="ARBA" id="ARBA00004496"/>
    </source>
</evidence>
<dbReference type="PANTHER" id="PTHR23155:SF1152">
    <property type="entry name" value="AAA+ ATPASE DOMAIN-CONTAINING PROTEIN"/>
    <property type="match status" value="1"/>
</dbReference>
<reference evidence="18" key="2">
    <citation type="submission" date="2015-06" db="UniProtKB">
        <authorList>
            <consortium name="EnsemblPlants"/>
        </authorList>
    </citation>
    <scope>IDENTIFICATION</scope>
    <source>
        <strain evidence="18">DM1-3 516 R44</strain>
    </source>
</reference>
<dbReference type="InterPro" id="IPR036388">
    <property type="entry name" value="WH-like_DNA-bd_sf"/>
</dbReference>
<dbReference type="Gene3D" id="1.20.5.4130">
    <property type="match status" value="2"/>
</dbReference>
<feature type="domain" description="NB-ARC" evidence="15">
    <location>
        <begin position="272"/>
        <end position="442"/>
    </location>
</feature>
<evidence type="ECO:0000313" key="18">
    <source>
        <dbReference type="EnsemblPlants" id="PGSC0003DMT400047510"/>
    </source>
</evidence>
<dbReference type="RefSeq" id="XP_015170666.1">
    <property type="nucleotide sequence ID" value="XM_015315180.1"/>
</dbReference>
<evidence type="ECO:0000256" key="10">
    <source>
        <dbReference type="ARBA" id="ARBA00022821"/>
    </source>
</evidence>
<dbReference type="OrthoDB" id="100767at2759"/>
<dbReference type="InterPro" id="IPR042197">
    <property type="entry name" value="Apaf_helical"/>
</dbReference>
<dbReference type="Gene3D" id="3.40.50.300">
    <property type="entry name" value="P-loop containing nucleotide triphosphate hydrolases"/>
    <property type="match status" value="1"/>
</dbReference>
<dbReference type="FunFam" id="3.40.50.300:FF:001091">
    <property type="entry name" value="Probable disease resistance protein At1g61300"/>
    <property type="match status" value="1"/>
</dbReference>
<accession>M1BKW6</accession>
<dbReference type="Pfam" id="PF23559">
    <property type="entry name" value="WHD_DRP"/>
    <property type="match status" value="1"/>
</dbReference>
<dbReference type="PRINTS" id="PR00364">
    <property type="entry name" value="DISEASERSIST"/>
</dbReference>
<comment type="subcellular location">
    <subcellularLocation>
        <location evidence="3">Cytoplasm</location>
    </subcellularLocation>
    <subcellularLocation>
        <location evidence="2">Membrane</location>
        <topology evidence="2">Peripheral membrane protein</topology>
    </subcellularLocation>
</comment>
<evidence type="ECO:0000259" key="15">
    <source>
        <dbReference type="Pfam" id="PF00931"/>
    </source>
</evidence>